<protein>
    <submittedName>
        <fullName evidence="5">ABC transporter ATP-binding protein</fullName>
    </submittedName>
</protein>
<comment type="caution">
    <text evidence="5">The sequence shown here is derived from an EMBL/GenBank/DDBJ whole genome shotgun (WGS) entry which is preliminary data.</text>
</comment>
<dbReference type="SMART" id="SM00382">
    <property type="entry name" value="AAA"/>
    <property type="match status" value="1"/>
</dbReference>
<dbReference type="GO" id="GO:0005524">
    <property type="term" value="F:ATP binding"/>
    <property type="evidence" value="ECO:0007669"/>
    <property type="project" value="UniProtKB-KW"/>
</dbReference>
<feature type="domain" description="ABC transporter" evidence="4">
    <location>
        <begin position="2"/>
        <end position="237"/>
    </location>
</feature>
<dbReference type="InterPro" id="IPR003593">
    <property type="entry name" value="AAA+_ATPase"/>
</dbReference>
<dbReference type="PANTHER" id="PTHR45772">
    <property type="entry name" value="CONSERVED COMPONENT OF ABC TRANSPORTER FOR NATURAL AMINO ACIDS-RELATED"/>
    <property type="match status" value="1"/>
</dbReference>
<gene>
    <name evidence="5" type="ORF">Q4481_18645</name>
</gene>
<accession>A0ABT8YQI0</accession>
<keyword evidence="1" id="KW-0813">Transport</keyword>
<proteinExistence type="predicted"/>
<keyword evidence="2" id="KW-0547">Nucleotide-binding</keyword>
<dbReference type="SUPFAM" id="SSF52540">
    <property type="entry name" value="P-loop containing nucleoside triphosphate hydrolases"/>
    <property type="match status" value="1"/>
</dbReference>
<name>A0ABT8YQI0_9HYPH</name>
<evidence type="ECO:0000259" key="4">
    <source>
        <dbReference type="PROSITE" id="PS50893"/>
    </source>
</evidence>
<evidence type="ECO:0000256" key="2">
    <source>
        <dbReference type="ARBA" id="ARBA00022741"/>
    </source>
</evidence>
<dbReference type="Proteomes" id="UP001174932">
    <property type="component" value="Unassembled WGS sequence"/>
</dbReference>
<evidence type="ECO:0000313" key="6">
    <source>
        <dbReference type="Proteomes" id="UP001174932"/>
    </source>
</evidence>
<reference evidence="5" key="1">
    <citation type="journal article" date="2015" name="Int. J. Syst. Evol. Microbiol.">
        <title>Rhizobium alvei sp. nov., isolated from a freshwater river.</title>
        <authorList>
            <person name="Sheu S.Y."/>
            <person name="Huang H.W."/>
            <person name="Young C.C."/>
            <person name="Chen W.M."/>
        </authorList>
    </citation>
    <scope>NUCLEOTIDE SEQUENCE</scope>
    <source>
        <strain evidence="5">TNR-22</strain>
    </source>
</reference>
<dbReference type="RefSeq" id="WP_304377911.1">
    <property type="nucleotide sequence ID" value="NZ_JAUOZU010000014.1"/>
</dbReference>
<evidence type="ECO:0000256" key="3">
    <source>
        <dbReference type="ARBA" id="ARBA00022840"/>
    </source>
</evidence>
<dbReference type="InterPro" id="IPR003439">
    <property type="entry name" value="ABC_transporter-like_ATP-bd"/>
</dbReference>
<dbReference type="PROSITE" id="PS50893">
    <property type="entry name" value="ABC_TRANSPORTER_2"/>
    <property type="match status" value="1"/>
</dbReference>
<evidence type="ECO:0000313" key="5">
    <source>
        <dbReference type="EMBL" id="MDO6965983.1"/>
    </source>
</evidence>
<evidence type="ECO:0000256" key="1">
    <source>
        <dbReference type="ARBA" id="ARBA00022448"/>
    </source>
</evidence>
<sequence length="246" mass="25955">MLAVTAIGKSFGGVRALSDASLDCAPGEIVGLIGPNGAGKSTLVNVVTGFLRPDRGTVKLGAREITGLDARAISAAGIARTFQNLRVFGSMTVRQNVEVAHSRCRQLNPQKAARVDPDSLLATFGLTSVAGALASELPYGSQRWLEIARAMATVPDFLMLDEPAAGLNDEETSRLGTVIDGVRHTMGTGILVIDHDLHFINRICKRLFVFDQGSLIASGAPETVWSDPRVIEVYVGASAPVTTSVN</sequence>
<keyword evidence="6" id="KW-1185">Reference proteome</keyword>
<dbReference type="EMBL" id="JAUOZU010000014">
    <property type="protein sequence ID" value="MDO6965983.1"/>
    <property type="molecule type" value="Genomic_DNA"/>
</dbReference>
<dbReference type="InterPro" id="IPR027417">
    <property type="entry name" value="P-loop_NTPase"/>
</dbReference>
<reference evidence="5" key="2">
    <citation type="submission" date="2023-07" db="EMBL/GenBank/DDBJ databases">
        <authorList>
            <person name="Shen H."/>
        </authorList>
    </citation>
    <scope>NUCLEOTIDE SEQUENCE</scope>
    <source>
        <strain evidence="5">TNR-22</strain>
    </source>
</reference>
<dbReference type="CDD" id="cd03219">
    <property type="entry name" value="ABC_Mj1267_LivG_branched"/>
    <property type="match status" value="1"/>
</dbReference>
<organism evidence="5 6">
    <name type="scientific">Rhizobium alvei</name>
    <dbReference type="NCBI Taxonomy" id="1132659"/>
    <lineage>
        <taxon>Bacteria</taxon>
        <taxon>Pseudomonadati</taxon>
        <taxon>Pseudomonadota</taxon>
        <taxon>Alphaproteobacteria</taxon>
        <taxon>Hyphomicrobiales</taxon>
        <taxon>Rhizobiaceae</taxon>
        <taxon>Rhizobium/Agrobacterium group</taxon>
        <taxon>Rhizobium</taxon>
    </lineage>
</organism>
<keyword evidence="3 5" id="KW-0067">ATP-binding</keyword>
<dbReference type="PANTHER" id="PTHR45772:SF8">
    <property type="entry name" value="HIGH-AFFINITY BRANCHED-CHAIN AMINO ACID TRANSPORT ATP-BINDING PROTEIN"/>
    <property type="match status" value="1"/>
</dbReference>
<dbReference type="Pfam" id="PF00005">
    <property type="entry name" value="ABC_tran"/>
    <property type="match status" value="1"/>
</dbReference>
<dbReference type="Gene3D" id="3.40.50.300">
    <property type="entry name" value="P-loop containing nucleotide triphosphate hydrolases"/>
    <property type="match status" value="1"/>
</dbReference>
<dbReference type="InterPro" id="IPR051120">
    <property type="entry name" value="ABC_AA/LPS_Transport"/>
</dbReference>